<dbReference type="AlphaFoldDB" id="A0A897NGU3"/>
<accession>A0A897NGU3</accession>
<organism evidence="1 2">
    <name type="scientific">Halapricum desulfuricans</name>
    <dbReference type="NCBI Taxonomy" id="2841257"/>
    <lineage>
        <taxon>Archaea</taxon>
        <taxon>Methanobacteriati</taxon>
        <taxon>Methanobacteriota</taxon>
        <taxon>Stenosarchaea group</taxon>
        <taxon>Halobacteria</taxon>
        <taxon>Halobacteriales</taxon>
        <taxon>Haloarculaceae</taxon>
        <taxon>Halapricum</taxon>
    </lineage>
</organism>
<reference evidence="1 2" key="1">
    <citation type="submission" date="2020-11" db="EMBL/GenBank/DDBJ databases">
        <title>Carbohydrate-dependent, anaerobic sulfur respiration: A novel catabolism in halophilic archaea.</title>
        <authorList>
            <person name="Sorokin D.Y."/>
            <person name="Messina E."/>
            <person name="Smedile F."/>
            <person name="La Cono V."/>
            <person name="Hallsworth J.E."/>
            <person name="Yakimov M.M."/>
        </authorList>
    </citation>
    <scope>NUCLEOTIDE SEQUENCE [LARGE SCALE GENOMIC DNA]</scope>
    <source>
        <strain evidence="1 2">HSR12-2</strain>
    </source>
</reference>
<proteinExistence type="predicted"/>
<evidence type="ECO:0000313" key="2">
    <source>
        <dbReference type="Proteomes" id="UP000662973"/>
    </source>
</evidence>
<name>A0A897NGU3_9EURY</name>
<evidence type="ECO:0000313" key="1">
    <source>
        <dbReference type="EMBL" id="QSG09566.1"/>
    </source>
</evidence>
<dbReference type="EMBL" id="CP064788">
    <property type="protein sequence ID" value="QSG09566.1"/>
    <property type="molecule type" value="Genomic_DNA"/>
</dbReference>
<sequence>MTPRYVRPTIQRIGAIHSGAAASAAIVRLHIFKFVDVHAELFHELL</sequence>
<dbReference type="KEGG" id="hds:HSR122_2185"/>
<protein>
    <submittedName>
        <fullName evidence="1">Uncharacterized protein</fullName>
    </submittedName>
</protein>
<gene>
    <name evidence="1" type="ORF">HSR122_2185</name>
</gene>
<keyword evidence="2" id="KW-1185">Reference proteome</keyword>
<dbReference type="Proteomes" id="UP000662973">
    <property type="component" value="Chromosome"/>
</dbReference>